<sequence>MQTVHDVIESQGRSALLSDAVISHNLSQLEIKITYEALQYQNFVRDPTTDM</sequence>
<gene>
    <name evidence="1" type="ORF">KIN20_014160</name>
</gene>
<evidence type="ECO:0000313" key="1">
    <source>
        <dbReference type="EMBL" id="KAJ1356438.1"/>
    </source>
</evidence>
<organism evidence="1 2">
    <name type="scientific">Parelaphostrongylus tenuis</name>
    <name type="common">Meningeal worm</name>
    <dbReference type="NCBI Taxonomy" id="148309"/>
    <lineage>
        <taxon>Eukaryota</taxon>
        <taxon>Metazoa</taxon>
        <taxon>Ecdysozoa</taxon>
        <taxon>Nematoda</taxon>
        <taxon>Chromadorea</taxon>
        <taxon>Rhabditida</taxon>
        <taxon>Rhabditina</taxon>
        <taxon>Rhabditomorpha</taxon>
        <taxon>Strongyloidea</taxon>
        <taxon>Metastrongylidae</taxon>
        <taxon>Parelaphostrongylus</taxon>
    </lineage>
</organism>
<name>A0AAD5MGP5_PARTN</name>
<accession>A0AAD5MGP5</accession>
<dbReference type="Proteomes" id="UP001196413">
    <property type="component" value="Unassembled WGS sequence"/>
</dbReference>
<dbReference type="EMBL" id="JAHQIW010002815">
    <property type="protein sequence ID" value="KAJ1356438.1"/>
    <property type="molecule type" value="Genomic_DNA"/>
</dbReference>
<keyword evidence="2" id="KW-1185">Reference proteome</keyword>
<protein>
    <submittedName>
        <fullName evidence="1">Uncharacterized protein</fullName>
    </submittedName>
</protein>
<comment type="caution">
    <text evidence="1">The sequence shown here is derived from an EMBL/GenBank/DDBJ whole genome shotgun (WGS) entry which is preliminary data.</text>
</comment>
<dbReference type="AlphaFoldDB" id="A0AAD5MGP5"/>
<evidence type="ECO:0000313" key="2">
    <source>
        <dbReference type="Proteomes" id="UP001196413"/>
    </source>
</evidence>
<feature type="non-terminal residue" evidence="1">
    <location>
        <position position="1"/>
    </location>
</feature>
<proteinExistence type="predicted"/>
<reference evidence="1" key="1">
    <citation type="submission" date="2021-06" db="EMBL/GenBank/DDBJ databases">
        <title>Parelaphostrongylus tenuis whole genome reference sequence.</title>
        <authorList>
            <person name="Garwood T.J."/>
            <person name="Larsen P.A."/>
            <person name="Fountain-Jones N.M."/>
            <person name="Garbe J.R."/>
            <person name="Macchietto M.G."/>
            <person name="Kania S.A."/>
            <person name="Gerhold R.W."/>
            <person name="Richards J.E."/>
            <person name="Wolf T.M."/>
        </authorList>
    </citation>
    <scope>NUCLEOTIDE SEQUENCE</scope>
    <source>
        <strain evidence="1">MNPRO001-30</strain>
        <tissue evidence="1">Meninges</tissue>
    </source>
</reference>